<dbReference type="OrthoDB" id="354591at2759"/>
<dbReference type="AlphaFoldDB" id="U6K5M9"/>
<sequence>MRRLLQQRLGGCCPSLLLLLLQLLQQLLLLLLLAVSLSSLPEALCLRTTHSSSSSSGNSSSSNSSNSSSSSSLSEPTETNADKPLPLGDEPRKEKWLVPFFILLAFVLGALMTVLIIHCANMRSQRKREAIRAKEAAPEIFNNSDTEAPTPRDRHGIWETPGKEKQQQEAAGSLLVPENSY</sequence>
<dbReference type="VEuPathDB" id="ToxoDB:EMH_0080650"/>
<reference evidence="3" key="1">
    <citation type="submission" date="2013-10" db="EMBL/GenBank/DDBJ databases">
        <title>Genomic analysis of the causative agents of coccidiosis in chickens.</title>
        <authorList>
            <person name="Reid A.J."/>
            <person name="Blake D."/>
            <person name="Billington K."/>
            <person name="Browne H."/>
            <person name="Dunn M."/>
            <person name="Hung S."/>
            <person name="Kawahara F."/>
            <person name="Miranda-Saavedra D."/>
            <person name="Mourier T."/>
            <person name="Nagra H."/>
            <person name="Otto T.D."/>
            <person name="Rawlings N."/>
            <person name="Sanchez A."/>
            <person name="Sanders M."/>
            <person name="Subramaniam C."/>
            <person name="Tay Y."/>
            <person name="Dear P."/>
            <person name="Doerig C."/>
            <person name="Gruber A."/>
            <person name="Parkinson J."/>
            <person name="Shirley M."/>
            <person name="Wan K.L."/>
            <person name="Berriman M."/>
            <person name="Tomley F."/>
            <person name="Pain A."/>
        </authorList>
    </citation>
    <scope>NUCLEOTIDE SEQUENCE [LARGE SCALE GENOMIC DNA]</scope>
    <source>
        <strain evidence="3">Houghton</strain>
    </source>
</reference>
<feature type="region of interest" description="Disordered" evidence="1">
    <location>
        <begin position="131"/>
        <end position="181"/>
    </location>
</feature>
<dbReference type="EMBL" id="HG684944">
    <property type="protein sequence ID" value="CDJ33174.1"/>
    <property type="molecule type" value="Genomic_DNA"/>
</dbReference>
<name>U6K5M9_9EIME</name>
<evidence type="ECO:0000313" key="3">
    <source>
        <dbReference type="EMBL" id="CDJ33174.1"/>
    </source>
</evidence>
<evidence type="ECO:0000256" key="2">
    <source>
        <dbReference type="SAM" id="Phobius"/>
    </source>
</evidence>
<proteinExistence type="predicted"/>
<gene>
    <name evidence="3" type="ORF">EMH_0080650</name>
</gene>
<feature type="compositionally biased region" description="Low complexity" evidence="1">
    <location>
        <begin position="51"/>
        <end position="74"/>
    </location>
</feature>
<evidence type="ECO:0000313" key="4">
    <source>
        <dbReference type="Proteomes" id="UP000030744"/>
    </source>
</evidence>
<evidence type="ECO:0008006" key="5">
    <source>
        <dbReference type="Google" id="ProtNLM"/>
    </source>
</evidence>
<dbReference type="Proteomes" id="UP000030744">
    <property type="component" value="Unassembled WGS sequence"/>
</dbReference>
<protein>
    <recommendedName>
        <fullName evidence="5">Transmembrane protein</fullName>
    </recommendedName>
</protein>
<reference evidence="3" key="2">
    <citation type="submission" date="2013-10" db="EMBL/GenBank/DDBJ databases">
        <authorList>
            <person name="Aslett M."/>
        </authorList>
    </citation>
    <scope>NUCLEOTIDE SEQUENCE [LARGE SCALE GENOMIC DNA]</scope>
    <source>
        <strain evidence="3">Houghton</strain>
    </source>
</reference>
<keyword evidence="4" id="KW-1185">Reference proteome</keyword>
<organism evidence="3 4">
    <name type="scientific">Eimeria mitis</name>
    <dbReference type="NCBI Taxonomy" id="44415"/>
    <lineage>
        <taxon>Eukaryota</taxon>
        <taxon>Sar</taxon>
        <taxon>Alveolata</taxon>
        <taxon>Apicomplexa</taxon>
        <taxon>Conoidasida</taxon>
        <taxon>Coccidia</taxon>
        <taxon>Eucoccidiorida</taxon>
        <taxon>Eimeriorina</taxon>
        <taxon>Eimeriidae</taxon>
        <taxon>Eimeria</taxon>
    </lineage>
</organism>
<feature type="region of interest" description="Disordered" evidence="1">
    <location>
        <begin position="49"/>
        <end position="88"/>
    </location>
</feature>
<dbReference type="GeneID" id="25382481"/>
<feature type="transmembrane region" description="Helical" evidence="2">
    <location>
        <begin position="96"/>
        <end position="118"/>
    </location>
</feature>
<feature type="compositionally biased region" description="Basic and acidic residues" evidence="1">
    <location>
        <begin position="150"/>
        <end position="167"/>
    </location>
</feature>
<evidence type="ECO:0000256" key="1">
    <source>
        <dbReference type="SAM" id="MobiDB-lite"/>
    </source>
</evidence>
<keyword evidence="2" id="KW-0472">Membrane</keyword>
<keyword evidence="2" id="KW-0812">Transmembrane</keyword>
<dbReference type="RefSeq" id="XP_013355738.1">
    <property type="nucleotide sequence ID" value="XM_013500284.1"/>
</dbReference>
<keyword evidence="2" id="KW-1133">Transmembrane helix</keyword>
<accession>U6K5M9</accession>